<dbReference type="Proteomes" id="UP000245207">
    <property type="component" value="Unassembled WGS sequence"/>
</dbReference>
<dbReference type="AlphaFoldDB" id="A0A2U1L2Q2"/>
<keyword evidence="2" id="KW-1185">Reference proteome</keyword>
<dbReference type="STRING" id="35608.A0A2U1L2Q2"/>
<evidence type="ECO:0000313" key="2">
    <source>
        <dbReference type="Proteomes" id="UP000245207"/>
    </source>
</evidence>
<name>A0A2U1L2Q2_ARTAN</name>
<comment type="caution">
    <text evidence="1">The sequence shown here is derived from an EMBL/GenBank/DDBJ whole genome shotgun (WGS) entry which is preliminary data.</text>
</comment>
<dbReference type="EMBL" id="PKPP01011910">
    <property type="protein sequence ID" value="PWA43292.1"/>
    <property type="molecule type" value="Genomic_DNA"/>
</dbReference>
<proteinExistence type="predicted"/>
<dbReference type="GO" id="GO:0003964">
    <property type="term" value="F:RNA-directed DNA polymerase activity"/>
    <property type="evidence" value="ECO:0007669"/>
    <property type="project" value="UniProtKB-KW"/>
</dbReference>
<sequence>MTQLTYSYLIPYVNMILSPKQHHQLHLWNNSVWNSACKSAQITLIIRCSYVNDRGVQPDSNDSWGWKNILRIRDKIRRIMVYKIGDGKRTSLWYDNWSQVGPLINHVTHRNIYAARLADNMKVSEMVSNGNWNRPRGWYDLIPEITRLADPVLIPMKEVNFL</sequence>
<evidence type="ECO:0000313" key="1">
    <source>
        <dbReference type="EMBL" id="PWA43292.1"/>
    </source>
</evidence>
<keyword evidence="1" id="KW-0548">Nucleotidyltransferase</keyword>
<organism evidence="1 2">
    <name type="scientific">Artemisia annua</name>
    <name type="common">Sweet wormwood</name>
    <dbReference type="NCBI Taxonomy" id="35608"/>
    <lineage>
        <taxon>Eukaryota</taxon>
        <taxon>Viridiplantae</taxon>
        <taxon>Streptophyta</taxon>
        <taxon>Embryophyta</taxon>
        <taxon>Tracheophyta</taxon>
        <taxon>Spermatophyta</taxon>
        <taxon>Magnoliopsida</taxon>
        <taxon>eudicotyledons</taxon>
        <taxon>Gunneridae</taxon>
        <taxon>Pentapetalae</taxon>
        <taxon>asterids</taxon>
        <taxon>campanulids</taxon>
        <taxon>Asterales</taxon>
        <taxon>Asteraceae</taxon>
        <taxon>Asteroideae</taxon>
        <taxon>Anthemideae</taxon>
        <taxon>Artemisiinae</taxon>
        <taxon>Artemisia</taxon>
    </lineage>
</organism>
<accession>A0A2U1L2Q2</accession>
<protein>
    <submittedName>
        <fullName evidence="1">RNA-directed DNA polymerase, eukaryota, Reverse transcriptase zinc-binding domain protein</fullName>
    </submittedName>
</protein>
<dbReference type="OrthoDB" id="1108994at2759"/>
<gene>
    <name evidence="1" type="ORF">CTI12_AA536990</name>
</gene>
<keyword evidence="1" id="KW-0695">RNA-directed DNA polymerase</keyword>
<keyword evidence="1" id="KW-0808">Transferase</keyword>
<reference evidence="1 2" key="1">
    <citation type="journal article" date="2018" name="Mol. Plant">
        <title>The genome of Artemisia annua provides insight into the evolution of Asteraceae family and artemisinin biosynthesis.</title>
        <authorList>
            <person name="Shen Q."/>
            <person name="Zhang L."/>
            <person name="Liao Z."/>
            <person name="Wang S."/>
            <person name="Yan T."/>
            <person name="Shi P."/>
            <person name="Liu M."/>
            <person name="Fu X."/>
            <person name="Pan Q."/>
            <person name="Wang Y."/>
            <person name="Lv Z."/>
            <person name="Lu X."/>
            <person name="Zhang F."/>
            <person name="Jiang W."/>
            <person name="Ma Y."/>
            <person name="Chen M."/>
            <person name="Hao X."/>
            <person name="Li L."/>
            <person name="Tang Y."/>
            <person name="Lv G."/>
            <person name="Zhou Y."/>
            <person name="Sun X."/>
            <person name="Brodelius P.E."/>
            <person name="Rose J.K.C."/>
            <person name="Tang K."/>
        </authorList>
    </citation>
    <scope>NUCLEOTIDE SEQUENCE [LARGE SCALE GENOMIC DNA]</scope>
    <source>
        <strain evidence="2">cv. Huhao1</strain>
        <tissue evidence="1">Leaf</tissue>
    </source>
</reference>